<feature type="region of interest" description="Disordered" evidence="1">
    <location>
        <begin position="262"/>
        <end position="283"/>
    </location>
</feature>
<dbReference type="AlphaFoldDB" id="A0A1I4VQ99"/>
<dbReference type="PANTHER" id="PTHR33498:SF1">
    <property type="entry name" value="TRANSPOSASE FOR INSERTION SEQUENCE ELEMENT IS1557"/>
    <property type="match status" value="1"/>
</dbReference>
<reference evidence="5" key="1">
    <citation type="submission" date="2016-10" db="EMBL/GenBank/DDBJ databases">
        <authorList>
            <person name="Varghese N."/>
            <person name="Submissions S."/>
        </authorList>
    </citation>
    <scope>NUCLEOTIDE SEQUENCE [LARGE SCALE GENOMIC DNA]</scope>
    <source>
        <strain evidence="5">BL36</strain>
    </source>
</reference>
<feature type="domain" description="Transposase IS204/IS1001/IS1096/IS1165 zinc-finger" evidence="3">
    <location>
        <begin position="39"/>
        <end position="82"/>
    </location>
</feature>
<proteinExistence type="predicted"/>
<dbReference type="Pfam" id="PF14690">
    <property type="entry name" value="Zn_ribbon_ISL3"/>
    <property type="match status" value="1"/>
</dbReference>
<organism evidence="4 5">
    <name type="scientific">Methylobacterium pseudosasicola</name>
    <dbReference type="NCBI Taxonomy" id="582667"/>
    <lineage>
        <taxon>Bacteria</taxon>
        <taxon>Pseudomonadati</taxon>
        <taxon>Pseudomonadota</taxon>
        <taxon>Alphaproteobacteria</taxon>
        <taxon>Hyphomicrobiales</taxon>
        <taxon>Methylobacteriaceae</taxon>
        <taxon>Methylobacterium</taxon>
    </lineage>
</organism>
<dbReference type="InterPro" id="IPR002560">
    <property type="entry name" value="Transposase_DDE"/>
</dbReference>
<evidence type="ECO:0000256" key="1">
    <source>
        <dbReference type="SAM" id="MobiDB-lite"/>
    </source>
</evidence>
<evidence type="ECO:0000313" key="5">
    <source>
        <dbReference type="Proteomes" id="UP000199048"/>
    </source>
</evidence>
<evidence type="ECO:0000259" key="3">
    <source>
        <dbReference type="Pfam" id="PF14690"/>
    </source>
</evidence>
<name>A0A1I4VQ99_9HYPH</name>
<dbReference type="Pfam" id="PF01610">
    <property type="entry name" value="DDE_Tnp_ISL3"/>
    <property type="match status" value="1"/>
</dbReference>
<dbReference type="InterPro" id="IPR029261">
    <property type="entry name" value="Transposase_Znf"/>
</dbReference>
<dbReference type="NCBIfam" id="NF033550">
    <property type="entry name" value="transpos_ISL3"/>
    <property type="match status" value="1"/>
</dbReference>
<dbReference type="Pfam" id="PF13384">
    <property type="entry name" value="HTH_23"/>
    <property type="match status" value="1"/>
</dbReference>
<feature type="domain" description="Transposase IS204/IS1001/IS1096/IS1165 DDE" evidence="2">
    <location>
        <begin position="155"/>
        <end position="255"/>
    </location>
</feature>
<accession>A0A1I4VQ99</accession>
<evidence type="ECO:0000259" key="2">
    <source>
        <dbReference type="Pfam" id="PF01610"/>
    </source>
</evidence>
<evidence type="ECO:0000313" key="4">
    <source>
        <dbReference type="EMBL" id="SFN03511.1"/>
    </source>
</evidence>
<dbReference type="EMBL" id="FOTK01000117">
    <property type="protein sequence ID" value="SFN03511.1"/>
    <property type="molecule type" value="Genomic_DNA"/>
</dbReference>
<protein>
    <submittedName>
        <fullName evidence="4">Transposase</fullName>
    </submittedName>
</protein>
<keyword evidence="5" id="KW-1185">Reference proteome</keyword>
<gene>
    <name evidence="4" type="ORF">SAMN05192568_11171</name>
</gene>
<dbReference type="STRING" id="582667.SAMN05192568_11171"/>
<dbReference type="InterPro" id="IPR047951">
    <property type="entry name" value="Transpos_ISL3"/>
</dbReference>
<dbReference type="Proteomes" id="UP000199048">
    <property type="component" value="Unassembled WGS sequence"/>
</dbReference>
<sequence>MPISNPSMPSVPDGVHVDDLTLDPHGLLITAHTTTVDATCPSCGRPSTRMHSTYQRTLKDLPWQDRAVTWRLKVRRFRCSHCPGRIFVERVPGLAARKARRSERLAEAQTDIGMVLGGEPGARLSRRLAMPVSGDTVLRLIRHRGIHPSPPPRVVGIDDWAWRRGRIYGTIVCDLERRRVIDLLPGRSSAPVRDWLAAHPSVTVISRDRSGPYAEAARTGAPAATQVADRWHLLVNASEAVRGIVERHQSEIRDVAHRLVHASSDGHDATESAPTSEVHNPRRDRCETALRFHGEGMPTKEIARRIGASRNAVRRWVRAGRFMPYRRAPGPSRLDRHLPFVETRWQEGERSATVLHRELRAHGFTGGYDIVRRWVGRQRSGAPVRPASARIPSTRRITRWLTGDPATLLPEDRAFTDALCVAAPKLRQAVENVRAFADLLRKGDPAGLMPWLEAAGKTDIGGLVSGLRQDEAAVRAAIVEPWSNGPVEGQVNRLKLIKWSMYGRAKFDLLRQRVLHAA</sequence>
<dbReference type="PANTHER" id="PTHR33498">
    <property type="entry name" value="TRANSPOSASE FOR INSERTION SEQUENCE ELEMENT IS1557"/>
    <property type="match status" value="1"/>
</dbReference>